<accession>A0A7S9XE78</accession>
<reference evidence="1" key="1">
    <citation type="submission" date="2020-08" db="EMBL/GenBank/DDBJ databases">
        <title>Bridging the membrane lipid divide: bacteria of the FCB group superphylum have the potential to synthesize archaeal ether lipids.</title>
        <authorList>
            <person name="Villanueva L."/>
            <person name="von Meijenfeldt F.A.B."/>
            <person name="Westbye A.B."/>
            <person name="Yadav S."/>
            <person name="Hopmans E.C."/>
            <person name="Dutilh B.E."/>
            <person name="Sinninghe Damste J.S."/>
        </authorList>
    </citation>
    <scope>NUCLEOTIDE SEQUENCE</scope>
    <source>
        <strain evidence="1">NIOZ-UU159</strain>
    </source>
</reference>
<organism evidence="1">
    <name type="scientific">Virus NIOZ-UU159</name>
    <dbReference type="NCBI Taxonomy" id="2763270"/>
    <lineage>
        <taxon>Viruses</taxon>
    </lineage>
</organism>
<protein>
    <submittedName>
        <fullName evidence="1">Uncharacterized protein</fullName>
    </submittedName>
</protein>
<name>A0A7S9XE78_9VIRU</name>
<gene>
    <name evidence="1" type="ORF">NIOZUU159_00142</name>
</gene>
<sequence length="98" mass="11512">MKNKNEYNNKAERLAIVLDIAKKLKNYKIKNGSTLNLYNPELCSFIEEYKKIANEYIKQDDNDVNDYCGTLLFEEISKNIEYKLPAHKSTAPLFVIRY</sequence>
<proteinExistence type="predicted"/>
<evidence type="ECO:0000313" key="1">
    <source>
        <dbReference type="EMBL" id="QPI16649.1"/>
    </source>
</evidence>
<dbReference type="EMBL" id="MW030591">
    <property type="protein sequence ID" value="QPI16649.1"/>
    <property type="molecule type" value="Genomic_DNA"/>
</dbReference>